<accession>A0ABV2SH57</accession>
<dbReference type="EMBL" id="JBEWTB010000002">
    <property type="protein sequence ID" value="MET4756674.1"/>
    <property type="molecule type" value="Genomic_DNA"/>
</dbReference>
<evidence type="ECO:0000313" key="7">
    <source>
        <dbReference type="EMBL" id="MET4757751.1"/>
    </source>
</evidence>
<reference evidence="4 14" key="1">
    <citation type="submission" date="2024-06" db="EMBL/GenBank/DDBJ databases">
        <title>Genomic Encyclopedia of Type Strains, Phase V (KMG-V): Genome sequencing to study the core and pangenomes of soil and plant-associated prokaryotes.</title>
        <authorList>
            <person name="Whitman W."/>
        </authorList>
    </citation>
    <scope>NUCLEOTIDE SEQUENCE [LARGE SCALE GENOMIC DNA]</scope>
    <source>
        <strain evidence="4 14">NE40</strain>
    </source>
</reference>
<feature type="region of interest" description="Disordered" evidence="1">
    <location>
        <begin position="71"/>
        <end position="91"/>
    </location>
</feature>
<evidence type="ECO:0000313" key="6">
    <source>
        <dbReference type="EMBL" id="MET4757523.1"/>
    </source>
</evidence>
<sequence>MRSMSTSKTLAEKLAAHPELEKRVSELISLVEAKSGHLDRADEAEEAVIENLKELGNELLTDWGAHKEKQKFEEAHDLHSESNTKKKTSTG</sequence>
<dbReference type="EMBL" id="JBEWTB010000002">
    <property type="protein sequence ID" value="MET4758372.1"/>
    <property type="molecule type" value="Genomic_DNA"/>
</dbReference>
<evidence type="ECO:0000313" key="4">
    <source>
        <dbReference type="EMBL" id="MET4756556.1"/>
    </source>
</evidence>
<evidence type="ECO:0000313" key="2">
    <source>
        <dbReference type="EMBL" id="MET4755155.1"/>
    </source>
</evidence>
<dbReference type="EMBL" id="JBEWTB010000002">
    <property type="protein sequence ID" value="MET4756556.1"/>
    <property type="molecule type" value="Genomic_DNA"/>
</dbReference>
<protein>
    <submittedName>
        <fullName evidence="4">Uncharacterized protein</fullName>
    </submittedName>
</protein>
<organism evidence="4 14">
    <name type="scientific">Endozoicomonas lisbonensis</name>
    <dbReference type="NCBI Taxonomy" id="3120522"/>
    <lineage>
        <taxon>Bacteria</taxon>
        <taxon>Pseudomonadati</taxon>
        <taxon>Pseudomonadota</taxon>
        <taxon>Gammaproteobacteria</taxon>
        <taxon>Oceanospirillales</taxon>
        <taxon>Endozoicomonadaceae</taxon>
        <taxon>Endozoicomonas</taxon>
    </lineage>
</organism>
<dbReference type="EMBL" id="JBEWTB010000002">
    <property type="protein sequence ID" value="MET4757830.1"/>
    <property type="molecule type" value="Genomic_DNA"/>
</dbReference>
<evidence type="ECO:0000313" key="5">
    <source>
        <dbReference type="EMBL" id="MET4756674.1"/>
    </source>
</evidence>
<evidence type="ECO:0000313" key="14">
    <source>
        <dbReference type="Proteomes" id="UP001549366"/>
    </source>
</evidence>
<dbReference type="EMBL" id="JBEWTB010000002">
    <property type="protein sequence ID" value="MET4759265.1"/>
    <property type="molecule type" value="Genomic_DNA"/>
</dbReference>
<dbReference type="EMBL" id="JBEWTB010000002">
    <property type="protein sequence ID" value="MET4758786.1"/>
    <property type="molecule type" value="Genomic_DNA"/>
</dbReference>
<feature type="compositionally biased region" description="Basic and acidic residues" evidence="1">
    <location>
        <begin position="71"/>
        <end position="84"/>
    </location>
</feature>
<evidence type="ECO:0000313" key="3">
    <source>
        <dbReference type="EMBL" id="MET4756203.1"/>
    </source>
</evidence>
<dbReference type="EMBL" id="JBEWTB010000002">
    <property type="protein sequence ID" value="MET4758292.1"/>
    <property type="molecule type" value="Genomic_DNA"/>
</dbReference>
<evidence type="ECO:0000313" key="12">
    <source>
        <dbReference type="EMBL" id="MET4759194.1"/>
    </source>
</evidence>
<evidence type="ECO:0000313" key="10">
    <source>
        <dbReference type="EMBL" id="MET4758372.1"/>
    </source>
</evidence>
<dbReference type="EMBL" id="JBEWTB010000002">
    <property type="protein sequence ID" value="MET4759194.1"/>
    <property type="molecule type" value="Genomic_DNA"/>
</dbReference>
<name>A0ABV2SH57_9GAMM</name>
<dbReference type="Proteomes" id="UP001549366">
    <property type="component" value="Unassembled WGS sequence"/>
</dbReference>
<dbReference type="EMBL" id="JBEWTB010000002">
    <property type="protein sequence ID" value="MET4755155.1"/>
    <property type="molecule type" value="Genomic_DNA"/>
</dbReference>
<proteinExistence type="predicted"/>
<evidence type="ECO:0000313" key="8">
    <source>
        <dbReference type="EMBL" id="MET4757830.1"/>
    </source>
</evidence>
<keyword evidence="14" id="KW-1185">Reference proteome</keyword>
<evidence type="ECO:0000256" key="1">
    <source>
        <dbReference type="SAM" id="MobiDB-lite"/>
    </source>
</evidence>
<evidence type="ECO:0000313" key="13">
    <source>
        <dbReference type="EMBL" id="MET4759265.1"/>
    </source>
</evidence>
<evidence type="ECO:0000313" key="11">
    <source>
        <dbReference type="EMBL" id="MET4758786.1"/>
    </source>
</evidence>
<evidence type="ECO:0000313" key="9">
    <source>
        <dbReference type="EMBL" id="MET4758292.1"/>
    </source>
</evidence>
<dbReference type="EMBL" id="JBEWTB010000002">
    <property type="protein sequence ID" value="MET4756203.1"/>
    <property type="molecule type" value="Genomic_DNA"/>
</dbReference>
<comment type="caution">
    <text evidence="4">The sequence shown here is derived from an EMBL/GenBank/DDBJ whole genome shotgun (WGS) entry which is preliminary data.</text>
</comment>
<dbReference type="EMBL" id="JBEWTB010000002">
    <property type="protein sequence ID" value="MET4757523.1"/>
    <property type="molecule type" value="Genomic_DNA"/>
</dbReference>
<gene>
    <name evidence="2" type="ORF">V5J35_000347</name>
    <name evidence="3" type="ORF">V5J35_001395</name>
    <name evidence="4" type="ORF">V5J35_001748</name>
    <name evidence="5" type="ORF">V5J35_001866</name>
    <name evidence="6" type="ORF">V5J35_002715</name>
    <name evidence="7" type="ORF">V5J35_002943</name>
    <name evidence="8" type="ORF">V5J35_003022</name>
    <name evidence="9" type="ORF">V5J35_003484</name>
    <name evidence="10" type="ORF">V5J35_003564</name>
    <name evidence="11" type="ORF">V5J35_003978</name>
    <name evidence="12" type="ORF">V5J35_004386</name>
    <name evidence="13" type="ORF">V5J35_004457</name>
</gene>
<dbReference type="EMBL" id="JBEWTB010000002">
    <property type="protein sequence ID" value="MET4757751.1"/>
    <property type="molecule type" value="Genomic_DNA"/>
</dbReference>